<evidence type="ECO:0000313" key="1">
    <source>
        <dbReference type="EnsemblPlants" id="PGSC0003DMT400039560"/>
    </source>
</evidence>
<name>M1B8H0_SOLTU</name>
<dbReference type="InParanoid" id="M1B8H0"/>
<organism evidence="1 2">
    <name type="scientific">Solanum tuberosum</name>
    <name type="common">Potato</name>
    <dbReference type="NCBI Taxonomy" id="4113"/>
    <lineage>
        <taxon>Eukaryota</taxon>
        <taxon>Viridiplantae</taxon>
        <taxon>Streptophyta</taxon>
        <taxon>Embryophyta</taxon>
        <taxon>Tracheophyta</taxon>
        <taxon>Spermatophyta</taxon>
        <taxon>Magnoliopsida</taxon>
        <taxon>eudicotyledons</taxon>
        <taxon>Gunneridae</taxon>
        <taxon>Pentapetalae</taxon>
        <taxon>asterids</taxon>
        <taxon>lamiids</taxon>
        <taxon>Solanales</taxon>
        <taxon>Solanaceae</taxon>
        <taxon>Solanoideae</taxon>
        <taxon>Solaneae</taxon>
        <taxon>Solanum</taxon>
    </lineage>
</organism>
<reference evidence="1" key="2">
    <citation type="submission" date="2015-06" db="UniProtKB">
        <authorList>
            <consortium name="EnsemblPlants"/>
        </authorList>
    </citation>
    <scope>IDENTIFICATION</scope>
    <source>
        <strain evidence="1">DM1-3 516 R44</strain>
    </source>
</reference>
<proteinExistence type="predicted"/>
<dbReference type="Gramene" id="PGSC0003DMT400039560">
    <property type="protein sequence ID" value="PGSC0003DMT400039560"/>
    <property type="gene ID" value="PGSC0003DMG400015306"/>
</dbReference>
<evidence type="ECO:0000313" key="2">
    <source>
        <dbReference type="Proteomes" id="UP000011115"/>
    </source>
</evidence>
<dbReference type="AlphaFoldDB" id="M1B8H0"/>
<sequence length="70" mass="8203">MHGVQERARQMVYCMQPYPHFCKRLFSQLEPVTPAHMAARLPVTPRFPFHHLIVCGFTKPHYWIGRAPSV</sequence>
<accession>M1B8H0</accession>
<dbReference type="HOGENOM" id="CLU_2762786_0_0_1"/>
<dbReference type="EnsemblPlants" id="PGSC0003DMT400039560">
    <property type="protein sequence ID" value="PGSC0003DMT400039560"/>
    <property type="gene ID" value="PGSC0003DMG400015306"/>
</dbReference>
<dbReference type="PaxDb" id="4113-PGSC0003DMT400039560"/>
<protein>
    <submittedName>
        <fullName evidence="1">Uncharacterized protein</fullName>
    </submittedName>
</protein>
<keyword evidence="2" id="KW-1185">Reference proteome</keyword>
<dbReference type="Proteomes" id="UP000011115">
    <property type="component" value="Unassembled WGS sequence"/>
</dbReference>
<reference evidence="2" key="1">
    <citation type="journal article" date="2011" name="Nature">
        <title>Genome sequence and analysis of the tuber crop potato.</title>
        <authorList>
            <consortium name="The Potato Genome Sequencing Consortium"/>
        </authorList>
    </citation>
    <scope>NUCLEOTIDE SEQUENCE [LARGE SCALE GENOMIC DNA]</scope>
    <source>
        <strain evidence="2">cv. DM1-3 516 R44</strain>
    </source>
</reference>